<dbReference type="InterPro" id="IPR000914">
    <property type="entry name" value="SBP_5_dom"/>
</dbReference>
<dbReference type="Gene3D" id="3.40.190.10">
    <property type="entry name" value="Periplasmic binding protein-like II"/>
    <property type="match status" value="1"/>
</dbReference>
<dbReference type="SUPFAM" id="SSF53850">
    <property type="entry name" value="Periplasmic binding protein-like II"/>
    <property type="match status" value="1"/>
</dbReference>
<dbReference type="GO" id="GO:0030288">
    <property type="term" value="C:outer membrane-bounded periplasmic space"/>
    <property type="evidence" value="ECO:0007669"/>
    <property type="project" value="UniProtKB-ARBA"/>
</dbReference>
<evidence type="ECO:0000256" key="2">
    <source>
        <dbReference type="ARBA" id="ARBA00005695"/>
    </source>
</evidence>
<feature type="domain" description="Solute-binding protein family 5" evidence="4">
    <location>
        <begin position="79"/>
        <end position="447"/>
    </location>
</feature>
<dbReference type="PIRSF" id="PIRSF002741">
    <property type="entry name" value="MppA"/>
    <property type="match status" value="1"/>
</dbReference>
<dbReference type="GO" id="GO:1904680">
    <property type="term" value="F:peptide transmembrane transporter activity"/>
    <property type="evidence" value="ECO:0007669"/>
    <property type="project" value="TreeGrafter"/>
</dbReference>
<dbReference type="PANTHER" id="PTHR30290:SF34">
    <property type="entry name" value="ABC TRANSPORTER, PERIPLASMIC OLIGO-PEPTIDE BINDING PROTEIN, PUTATIVE-RELATED"/>
    <property type="match status" value="1"/>
</dbReference>
<gene>
    <name evidence="5" type="ORF">OSH07_20295</name>
</gene>
<evidence type="ECO:0000313" key="6">
    <source>
        <dbReference type="Proteomes" id="UP001144805"/>
    </source>
</evidence>
<dbReference type="RefSeq" id="WP_266340506.1">
    <property type="nucleotide sequence ID" value="NZ_JAPKNK010000010.1"/>
</dbReference>
<dbReference type="Pfam" id="PF00496">
    <property type="entry name" value="SBP_bac_5"/>
    <property type="match status" value="1"/>
</dbReference>
<dbReference type="EMBL" id="JAPKNK010000010">
    <property type="protein sequence ID" value="MCX5571552.1"/>
    <property type="molecule type" value="Genomic_DNA"/>
</dbReference>
<name>A0A9X3E6C1_9HYPH</name>
<keyword evidence="3" id="KW-0732">Signal</keyword>
<feature type="signal peptide" evidence="3">
    <location>
        <begin position="1"/>
        <end position="28"/>
    </location>
</feature>
<dbReference type="Gene3D" id="3.10.105.10">
    <property type="entry name" value="Dipeptide-binding Protein, Domain 3"/>
    <property type="match status" value="1"/>
</dbReference>
<feature type="chain" id="PRO_5040944236" evidence="3">
    <location>
        <begin position="29"/>
        <end position="532"/>
    </location>
</feature>
<dbReference type="Proteomes" id="UP001144805">
    <property type="component" value="Unassembled WGS sequence"/>
</dbReference>
<evidence type="ECO:0000256" key="1">
    <source>
        <dbReference type="ARBA" id="ARBA00004418"/>
    </source>
</evidence>
<keyword evidence="6" id="KW-1185">Reference proteome</keyword>
<dbReference type="CDD" id="cd08512">
    <property type="entry name" value="PBP2_NikA_DppA_OppA_like_7"/>
    <property type="match status" value="1"/>
</dbReference>
<reference evidence="5" key="1">
    <citation type="submission" date="2022-11" db="EMBL/GenBank/DDBJ databases">
        <title>Biodiversity and phylogenetic relationships of bacteria.</title>
        <authorList>
            <person name="Machado R.A.R."/>
            <person name="Bhat A."/>
            <person name="Loulou A."/>
            <person name="Kallel S."/>
        </authorList>
    </citation>
    <scope>NUCLEOTIDE SEQUENCE</scope>
    <source>
        <strain evidence="5">K-TC2</strain>
    </source>
</reference>
<dbReference type="Gene3D" id="3.90.76.10">
    <property type="entry name" value="Dipeptide-binding Protein, Domain 1"/>
    <property type="match status" value="1"/>
</dbReference>
<comment type="caution">
    <text evidence="5">The sequence shown here is derived from an EMBL/GenBank/DDBJ whole genome shotgun (WGS) entry which is preliminary data.</text>
</comment>
<comment type="similarity">
    <text evidence="2">Belongs to the bacterial solute-binding protein 5 family.</text>
</comment>
<proteinExistence type="inferred from homology"/>
<dbReference type="GO" id="GO:0043190">
    <property type="term" value="C:ATP-binding cassette (ABC) transporter complex"/>
    <property type="evidence" value="ECO:0007669"/>
    <property type="project" value="InterPro"/>
</dbReference>
<protein>
    <submittedName>
        <fullName evidence="5">ABC transporter substrate-binding protein</fullName>
    </submittedName>
</protein>
<organism evidence="5 6">
    <name type="scientific">Kaistia nematophila</name>
    <dbReference type="NCBI Taxonomy" id="2994654"/>
    <lineage>
        <taxon>Bacteria</taxon>
        <taxon>Pseudomonadati</taxon>
        <taxon>Pseudomonadota</taxon>
        <taxon>Alphaproteobacteria</taxon>
        <taxon>Hyphomicrobiales</taxon>
        <taxon>Kaistiaceae</taxon>
        <taxon>Kaistia</taxon>
    </lineage>
</organism>
<dbReference type="PANTHER" id="PTHR30290">
    <property type="entry name" value="PERIPLASMIC BINDING COMPONENT OF ABC TRANSPORTER"/>
    <property type="match status" value="1"/>
</dbReference>
<sequence length="532" mass="56905">MTIRFLTATALAGAIALGGLFAAPSAIAATPKDLLIVAQAIDDIVSLDPAEGFELTSVQSFNSLYQRLIQSNPNEPTKLDPVLAESWVVAPEGNAITFKIRDGATFSSGNPVRADDVIYSLSRAVKLGKSPVFILNELGWTADNVDGFLTKVDDSHVKVSWPAKVGPSFALSILSAPVASIVDQKETEAHAKDGDFGNAWLHTASAGSGPFKIRAYQPHEALVLDANASSPTGAPKLKGIIFKNVADPAARRLLIEQGDADIARDLGADQIAALTGKPGINVLSAPSAEIDYLAFNVASKDNPNSKNPALWEAARYLVDYEGIAKNLLKGQSAVHQGFIPKGFAGSLDDTPFHLDVEKAKGILKAGGIDGGITVKLDVINQPPYTDIAQAIQATFAEAGIKLEIQPSVASQFYSKIRSQGHEAALLFWIPDYFDPHSNASAFALNRDDGTKTVAWRNGWVIPELSDKTQAAVEEQDAEKRAADYKAIQLEVQQKSPFVVLLQPNNQIVLRDNVKGFIQGLNADQVYFAGVEK</sequence>
<evidence type="ECO:0000256" key="3">
    <source>
        <dbReference type="SAM" id="SignalP"/>
    </source>
</evidence>
<evidence type="ECO:0000313" key="5">
    <source>
        <dbReference type="EMBL" id="MCX5571552.1"/>
    </source>
</evidence>
<evidence type="ECO:0000259" key="4">
    <source>
        <dbReference type="Pfam" id="PF00496"/>
    </source>
</evidence>
<dbReference type="InterPro" id="IPR030678">
    <property type="entry name" value="Peptide/Ni-bd"/>
</dbReference>
<accession>A0A9X3E6C1</accession>
<dbReference type="AlphaFoldDB" id="A0A9X3E6C1"/>
<dbReference type="GO" id="GO:0015833">
    <property type="term" value="P:peptide transport"/>
    <property type="evidence" value="ECO:0007669"/>
    <property type="project" value="TreeGrafter"/>
</dbReference>
<comment type="subcellular location">
    <subcellularLocation>
        <location evidence="1">Periplasm</location>
    </subcellularLocation>
</comment>
<dbReference type="InterPro" id="IPR039424">
    <property type="entry name" value="SBP_5"/>
</dbReference>